<dbReference type="Pfam" id="PF00805">
    <property type="entry name" value="Pentapeptide"/>
    <property type="match status" value="1"/>
</dbReference>
<evidence type="ECO:0000313" key="1">
    <source>
        <dbReference type="EMBL" id="MFD0692286.1"/>
    </source>
</evidence>
<protein>
    <submittedName>
        <fullName evidence="1">Pentapeptide repeat-containing protein</fullName>
    </submittedName>
</protein>
<organism evidence="1 2">
    <name type="scientific">Actinomadura fibrosa</name>
    <dbReference type="NCBI Taxonomy" id="111802"/>
    <lineage>
        <taxon>Bacteria</taxon>
        <taxon>Bacillati</taxon>
        <taxon>Actinomycetota</taxon>
        <taxon>Actinomycetes</taxon>
        <taxon>Streptosporangiales</taxon>
        <taxon>Thermomonosporaceae</taxon>
        <taxon>Actinomadura</taxon>
    </lineage>
</organism>
<dbReference type="InterPro" id="IPR051082">
    <property type="entry name" value="Pentapeptide-BTB/POZ_domain"/>
</dbReference>
<dbReference type="InterPro" id="IPR001646">
    <property type="entry name" value="5peptide_repeat"/>
</dbReference>
<dbReference type="PANTHER" id="PTHR14136:SF17">
    <property type="entry name" value="BTB_POZ DOMAIN-CONTAINING PROTEIN KCTD9"/>
    <property type="match status" value="1"/>
</dbReference>
<comment type="caution">
    <text evidence="1">The sequence shown here is derived from an EMBL/GenBank/DDBJ whole genome shotgun (WGS) entry which is preliminary data.</text>
</comment>
<dbReference type="SUPFAM" id="SSF141571">
    <property type="entry name" value="Pentapeptide repeat-like"/>
    <property type="match status" value="1"/>
</dbReference>
<dbReference type="Proteomes" id="UP001597063">
    <property type="component" value="Unassembled WGS sequence"/>
</dbReference>
<dbReference type="Gene3D" id="2.160.20.80">
    <property type="entry name" value="E3 ubiquitin-protein ligase SopA"/>
    <property type="match status" value="1"/>
</dbReference>
<dbReference type="EMBL" id="JBHTGP010000038">
    <property type="protein sequence ID" value="MFD0692286.1"/>
    <property type="molecule type" value="Genomic_DNA"/>
</dbReference>
<evidence type="ECO:0000313" key="2">
    <source>
        <dbReference type="Proteomes" id="UP001597063"/>
    </source>
</evidence>
<proteinExistence type="predicted"/>
<accession>A0ABW2Y121</accession>
<dbReference type="RefSeq" id="WP_131755931.1">
    <property type="nucleotide sequence ID" value="NZ_CAACUY010000010.1"/>
</dbReference>
<name>A0ABW2Y121_9ACTN</name>
<dbReference type="PANTHER" id="PTHR14136">
    <property type="entry name" value="BTB_POZ DOMAIN-CONTAINING PROTEIN KCTD9"/>
    <property type="match status" value="1"/>
</dbReference>
<keyword evidence="2" id="KW-1185">Reference proteome</keyword>
<gene>
    <name evidence="1" type="ORF">ACFQZM_47905</name>
</gene>
<sequence>MLAGVVFTAISLAYTARTLRATQQAQVTDRYTRAVEQLGNHDSRDARIGAIYALGRLAEDSKRDERTIINVLGTYVAEHIRVDARAPARGARPVPSSDVHAALSVLAGLHNRFWGTGVPLDLHGLDLTRTLDLLLNAGIDLSRADLSGASLRSSWLPRADLHQADLSRTDMTSANLQGADLSSADLSGADLRGTSFGAANLSRADLRDADMTALRDSPSGGSYSSYPTNLKEANLAAADLRGVKGITPQEIRAAAKDTRGTRF</sequence>
<reference evidence="2" key="1">
    <citation type="journal article" date="2019" name="Int. J. Syst. Evol. Microbiol.">
        <title>The Global Catalogue of Microorganisms (GCM) 10K type strain sequencing project: providing services to taxonomists for standard genome sequencing and annotation.</title>
        <authorList>
            <consortium name="The Broad Institute Genomics Platform"/>
            <consortium name="The Broad Institute Genome Sequencing Center for Infectious Disease"/>
            <person name="Wu L."/>
            <person name="Ma J."/>
        </authorList>
    </citation>
    <scope>NUCLEOTIDE SEQUENCE [LARGE SCALE GENOMIC DNA]</scope>
    <source>
        <strain evidence="2">JCM 9371</strain>
    </source>
</reference>